<dbReference type="Pfam" id="PF07784">
    <property type="entry name" value="DUF1622"/>
    <property type="match status" value="1"/>
</dbReference>
<sequence length="130" mass="13850">MDFEQVIAVVIRVVEAAGAAIMVLGGAAAFLAAVPAALRADTRQGAYTQLRRNLGRAILLGLEVLIVADIIRTILVDPTPQSVLVLGSIVVIRVLLSFSLEVEMDGAWPWSRWRLAGRGPDGVATSHPLK</sequence>
<keyword evidence="1" id="KW-1133">Transmembrane helix</keyword>
<dbReference type="PANTHER" id="PTHR38468">
    <property type="entry name" value="SLL0939 PROTEIN"/>
    <property type="match status" value="1"/>
</dbReference>
<feature type="transmembrane region" description="Helical" evidence="1">
    <location>
        <begin position="6"/>
        <end position="33"/>
    </location>
</feature>
<gene>
    <name evidence="2" type="ORF">E3T49_15805</name>
</gene>
<accession>A0A4Y8JR95</accession>
<protein>
    <submittedName>
        <fullName evidence="2">DUF1622 domain-containing protein</fullName>
    </submittedName>
</protein>
<feature type="transmembrane region" description="Helical" evidence="1">
    <location>
        <begin position="54"/>
        <end position="75"/>
    </location>
</feature>
<dbReference type="PANTHER" id="PTHR38468:SF1">
    <property type="entry name" value="SLL0939 PROTEIN"/>
    <property type="match status" value="1"/>
</dbReference>
<dbReference type="AlphaFoldDB" id="A0A4Y8JR95"/>
<keyword evidence="1" id="KW-0472">Membrane</keyword>
<dbReference type="InterPro" id="IPR012427">
    <property type="entry name" value="DUF1622"/>
</dbReference>
<dbReference type="Proteomes" id="UP000297472">
    <property type="component" value="Unassembled WGS sequence"/>
</dbReference>
<dbReference type="RefSeq" id="WP_134425877.1">
    <property type="nucleotide sequence ID" value="NZ_SOHA01000044.1"/>
</dbReference>
<organism evidence="2 3">
    <name type="scientific">Cryobacterium cryoconiti</name>
    <dbReference type="NCBI Taxonomy" id="1259239"/>
    <lineage>
        <taxon>Bacteria</taxon>
        <taxon>Bacillati</taxon>
        <taxon>Actinomycetota</taxon>
        <taxon>Actinomycetes</taxon>
        <taxon>Micrococcales</taxon>
        <taxon>Microbacteriaceae</taxon>
        <taxon>Cryobacterium</taxon>
    </lineage>
</organism>
<dbReference type="OrthoDB" id="9812897at2"/>
<evidence type="ECO:0000256" key="1">
    <source>
        <dbReference type="SAM" id="Phobius"/>
    </source>
</evidence>
<proteinExistence type="predicted"/>
<name>A0A4Y8JR95_9MICO</name>
<comment type="caution">
    <text evidence="2">The sequence shown here is derived from an EMBL/GenBank/DDBJ whole genome shotgun (WGS) entry which is preliminary data.</text>
</comment>
<keyword evidence="3" id="KW-1185">Reference proteome</keyword>
<evidence type="ECO:0000313" key="2">
    <source>
        <dbReference type="EMBL" id="TFD26150.1"/>
    </source>
</evidence>
<keyword evidence="1" id="KW-0812">Transmembrane</keyword>
<evidence type="ECO:0000313" key="3">
    <source>
        <dbReference type="Proteomes" id="UP000297472"/>
    </source>
</evidence>
<dbReference type="EMBL" id="SOHA01000044">
    <property type="protein sequence ID" value="TFD26150.1"/>
    <property type="molecule type" value="Genomic_DNA"/>
</dbReference>
<reference evidence="2 3" key="1">
    <citation type="submission" date="2019-03" db="EMBL/GenBank/DDBJ databases">
        <title>Genomics of glacier-inhabiting Cryobacterium strains.</title>
        <authorList>
            <person name="Liu Q."/>
            <person name="Xin Y.-H."/>
        </authorList>
    </citation>
    <scope>NUCLEOTIDE SEQUENCE [LARGE SCALE GENOMIC DNA]</scope>
    <source>
        <strain evidence="2 3">TMT1-51</strain>
    </source>
</reference>